<feature type="region of interest" description="Disordered" evidence="7">
    <location>
        <begin position="287"/>
        <end position="351"/>
    </location>
</feature>
<accession>G7E351</accession>
<evidence type="ECO:0000313" key="10">
    <source>
        <dbReference type="Proteomes" id="UP000009131"/>
    </source>
</evidence>
<evidence type="ECO:0000259" key="8">
    <source>
        <dbReference type="PROSITE" id="PS50102"/>
    </source>
</evidence>
<proteinExistence type="predicted"/>
<evidence type="ECO:0000313" key="9">
    <source>
        <dbReference type="EMBL" id="GAA97232.1"/>
    </source>
</evidence>
<dbReference type="CDD" id="cd12611">
    <property type="entry name" value="RRM1_NGR1_NAM8_like"/>
    <property type="match status" value="1"/>
</dbReference>
<dbReference type="Gene3D" id="3.30.70.330">
    <property type="match status" value="3"/>
</dbReference>
<evidence type="ECO:0000256" key="3">
    <source>
        <dbReference type="ARBA" id="ARBA00022771"/>
    </source>
</evidence>
<gene>
    <name evidence="9" type="primary">Mo03908</name>
    <name evidence="9" type="ORF">E5Q_03908</name>
</gene>
<dbReference type="HOGENOM" id="CLU_402831_0_0_1"/>
<keyword evidence="3" id="KW-0863">Zinc-finger</keyword>
<keyword evidence="1" id="KW-0479">Metal-binding</keyword>
<dbReference type="GO" id="GO:0005829">
    <property type="term" value="C:cytosol"/>
    <property type="evidence" value="ECO:0007669"/>
    <property type="project" value="TreeGrafter"/>
</dbReference>
<dbReference type="InterPro" id="IPR012677">
    <property type="entry name" value="Nucleotide-bd_a/b_plait_sf"/>
</dbReference>
<dbReference type="PANTHER" id="PTHR47640:SF10">
    <property type="entry name" value="TRNA SELENOCYSTEINE 1-ASSOCIATED PROTEIN 1-RELATED"/>
    <property type="match status" value="1"/>
</dbReference>
<dbReference type="InterPro" id="IPR000504">
    <property type="entry name" value="RRM_dom"/>
</dbReference>
<feature type="compositionally biased region" description="Polar residues" evidence="7">
    <location>
        <begin position="297"/>
        <end position="306"/>
    </location>
</feature>
<dbReference type="PANTHER" id="PTHR47640">
    <property type="entry name" value="TRNA SELENOCYSTEINE 1-ASSOCIATED PROTEIN 1-RELATED-RELATED"/>
    <property type="match status" value="1"/>
</dbReference>
<dbReference type="InterPro" id="IPR035979">
    <property type="entry name" value="RBD_domain_sf"/>
</dbReference>
<evidence type="ECO:0000256" key="5">
    <source>
        <dbReference type="ARBA" id="ARBA00022884"/>
    </source>
</evidence>
<feature type="compositionally biased region" description="Polar residues" evidence="7">
    <location>
        <begin position="633"/>
        <end position="645"/>
    </location>
</feature>
<reference evidence="9 10" key="1">
    <citation type="journal article" date="2011" name="J. Gen. Appl. Microbiol.">
        <title>Draft genome sequencing of the enigmatic basidiomycete Mixia osmundae.</title>
        <authorList>
            <person name="Nishida H."/>
            <person name="Nagatsuka Y."/>
            <person name="Sugiyama J."/>
        </authorList>
    </citation>
    <scope>NUCLEOTIDE SEQUENCE [LARGE SCALE GENOMIC DNA]</scope>
    <source>
        <strain evidence="10">CBS 9802 / IAM 14324 / JCM 22182 / KY 12970</strain>
    </source>
</reference>
<evidence type="ECO:0000256" key="4">
    <source>
        <dbReference type="ARBA" id="ARBA00022833"/>
    </source>
</evidence>
<feature type="domain" description="RRM" evidence="8">
    <location>
        <begin position="197"/>
        <end position="281"/>
    </location>
</feature>
<dbReference type="STRING" id="764103.G7E351"/>
<evidence type="ECO:0000256" key="7">
    <source>
        <dbReference type="SAM" id="MobiDB-lite"/>
    </source>
</evidence>
<feature type="compositionally biased region" description="Polar residues" evidence="7">
    <location>
        <begin position="49"/>
        <end position="61"/>
    </location>
</feature>
<dbReference type="SUPFAM" id="SSF54928">
    <property type="entry name" value="RNA-binding domain, RBD"/>
    <property type="match status" value="2"/>
</dbReference>
<dbReference type="GO" id="GO:0008270">
    <property type="term" value="F:zinc ion binding"/>
    <property type="evidence" value="ECO:0007669"/>
    <property type="project" value="UniProtKB-KW"/>
</dbReference>
<dbReference type="Proteomes" id="UP000009131">
    <property type="component" value="Unassembled WGS sequence"/>
</dbReference>
<feature type="region of interest" description="Disordered" evidence="7">
    <location>
        <begin position="599"/>
        <end position="683"/>
    </location>
</feature>
<keyword evidence="4" id="KW-0862">Zinc</keyword>
<keyword evidence="2" id="KW-0677">Repeat</keyword>
<keyword evidence="5 6" id="KW-0694">RNA-binding</keyword>
<feature type="region of interest" description="Disordered" evidence="7">
    <location>
        <begin position="1"/>
        <end position="28"/>
    </location>
</feature>
<feature type="compositionally biased region" description="Basic and acidic residues" evidence="7">
    <location>
        <begin position="1"/>
        <end position="23"/>
    </location>
</feature>
<protein>
    <recommendedName>
        <fullName evidence="8">RRM domain-containing protein</fullName>
    </recommendedName>
</protein>
<dbReference type="eggNOG" id="KOG0118">
    <property type="taxonomic scope" value="Eukaryota"/>
</dbReference>
<dbReference type="FunCoup" id="G7E351">
    <property type="interactions" value="412"/>
</dbReference>
<feature type="compositionally biased region" description="Polar residues" evidence="7">
    <location>
        <begin position="654"/>
        <end position="673"/>
    </location>
</feature>
<dbReference type="PROSITE" id="PS50102">
    <property type="entry name" value="RRM"/>
    <property type="match status" value="2"/>
</dbReference>
<feature type="domain" description="RRM" evidence="8">
    <location>
        <begin position="385"/>
        <end position="458"/>
    </location>
</feature>
<dbReference type="AlphaFoldDB" id="G7E351"/>
<dbReference type="Pfam" id="PF00076">
    <property type="entry name" value="RRM_1"/>
    <property type="match status" value="2"/>
</dbReference>
<organism evidence="9 10">
    <name type="scientific">Mixia osmundae (strain CBS 9802 / IAM 14324 / JCM 22182 / KY 12970)</name>
    <dbReference type="NCBI Taxonomy" id="764103"/>
    <lineage>
        <taxon>Eukaryota</taxon>
        <taxon>Fungi</taxon>
        <taxon>Dikarya</taxon>
        <taxon>Basidiomycota</taxon>
        <taxon>Pucciniomycotina</taxon>
        <taxon>Mixiomycetes</taxon>
        <taxon>Mixiales</taxon>
        <taxon>Mixiaceae</taxon>
        <taxon>Mixia</taxon>
    </lineage>
</organism>
<feature type="compositionally biased region" description="Polar residues" evidence="7">
    <location>
        <begin position="314"/>
        <end position="351"/>
    </location>
</feature>
<feature type="compositionally biased region" description="Polar residues" evidence="7">
    <location>
        <begin position="74"/>
        <end position="90"/>
    </location>
</feature>
<keyword evidence="10" id="KW-1185">Reference proteome</keyword>
<evidence type="ECO:0000256" key="1">
    <source>
        <dbReference type="ARBA" id="ARBA00022723"/>
    </source>
</evidence>
<evidence type="ECO:0000256" key="2">
    <source>
        <dbReference type="ARBA" id="ARBA00022737"/>
    </source>
</evidence>
<dbReference type="InterPro" id="IPR050825">
    <property type="entry name" value="RBM42_RBP45_47-like"/>
</dbReference>
<dbReference type="SMART" id="SM00360">
    <property type="entry name" value="RRM"/>
    <property type="match status" value="2"/>
</dbReference>
<dbReference type="FunFam" id="3.30.70.330:FF:000476">
    <property type="entry name" value="Zinc finger CCCH domain-containing protein 4"/>
    <property type="match status" value="1"/>
</dbReference>
<feature type="region of interest" description="Disordered" evidence="7">
    <location>
        <begin position="49"/>
        <end position="90"/>
    </location>
</feature>
<evidence type="ECO:0000256" key="6">
    <source>
        <dbReference type="PROSITE-ProRule" id="PRU00176"/>
    </source>
</evidence>
<comment type="caution">
    <text evidence="9">The sequence shown here is derived from an EMBL/GenBank/DDBJ whole genome shotgun (WGS) entry which is preliminary data.</text>
</comment>
<dbReference type="EMBL" id="BABT02000117">
    <property type="protein sequence ID" value="GAA97232.1"/>
    <property type="molecule type" value="Genomic_DNA"/>
</dbReference>
<dbReference type="GO" id="GO:0003729">
    <property type="term" value="F:mRNA binding"/>
    <property type="evidence" value="ECO:0007669"/>
    <property type="project" value="InterPro"/>
</dbReference>
<sequence>MGHQTHTDDRERYNALDGLKDIPKNAPIRPITAEGGALAASDRLIQRRQFPQQPINTSARGTPTAYAYNDDNPSDSLSASPVDSLSRSVGSEQSAEALTALWMGDLEEWMDENYIRRCISAMQLDRDENGQLGLPVMIKMQRSRSGADYCLLSFPAPHHAQNALSLFASRPPTFMPGSERTFKLTWAHRSKSPPLQPYLLVSDLSRDITEAEIVALFSPLFTSCQSAKIVTDPFTGGSKSYGFLYFSDEVEMAKALAFGQAGKGNGLALRGKPIRISDATGASTAPLNRFGAHSPADVSNGSSSYQEDGLRSRISPTVSSFASSPLPTSTDSELSNGPFSPVSPRSATTSSSDVNLLTSSFAGMSLPAHAAGPPITNNANDPNNTTVFVGGLPACISEETLRNFFQHFGDITYVKIPPNKGCGFVQFVRRQDAELAILKMHDFPIHGKSRIRLSWGRSQGDKQVEHVKKLANALGIPFESVWRMVQGQDNSTIKQIASAVGNGANVSAGGRRGPALPAGLTALDINAFARSNSTGYEGASPASIGGYRQQAAVDPSIYSRVSPSTFTPFNAQNHLAMPGGGTGPYGPYPALAGQPAHYSAPGHVGHNSYDRNDFLRESNGSRTTPLVSPPVQPQYSAASGLTTPLSADGLAETASDTRNKTAMHQSRDSNWSAFFTPGADNAR</sequence>
<dbReference type="RefSeq" id="XP_014571092.1">
    <property type="nucleotide sequence ID" value="XM_014715606.1"/>
</dbReference>
<name>G7E351_MIXOS</name>
<reference evidence="9 10" key="2">
    <citation type="journal article" date="2012" name="Open Biol.">
        <title>Characteristics of nucleosomes and linker DNA regions on the genome of the basidiomycete Mixia osmundae revealed by mono- and dinucleosome mapping.</title>
        <authorList>
            <person name="Nishida H."/>
            <person name="Kondo S."/>
            <person name="Matsumoto T."/>
            <person name="Suzuki Y."/>
            <person name="Yoshikawa H."/>
            <person name="Taylor T.D."/>
            <person name="Sugiyama J."/>
        </authorList>
    </citation>
    <scope>NUCLEOTIDE SEQUENCE [LARGE SCALE GENOMIC DNA]</scope>
    <source>
        <strain evidence="10">CBS 9802 / IAM 14324 / JCM 22182 / KY 12970</strain>
    </source>
</reference>
<dbReference type="InParanoid" id="G7E351"/>
<dbReference type="OrthoDB" id="446113at2759"/>